<gene>
    <name evidence="1" type="ORF">A7P85_00465</name>
    <name evidence="2" type="ORF">A7P90_05825</name>
</gene>
<dbReference type="AlphaFoldDB" id="A0A1A9RJN8"/>
<dbReference type="Proteomes" id="UP000077589">
    <property type="component" value="Unassembled WGS sequence"/>
</dbReference>
<comment type="caution">
    <text evidence="2">The sequence shown here is derived from an EMBL/GenBank/DDBJ whole genome shotgun (WGS) entry which is preliminary data.</text>
</comment>
<dbReference type="EMBL" id="LXSG01000032">
    <property type="protein sequence ID" value="OAM18790.1"/>
    <property type="molecule type" value="Genomic_DNA"/>
</dbReference>
<evidence type="ECO:0000313" key="1">
    <source>
        <dbReference type="EMBL" id="OAM18193.1"/>
    </source>
</evidence>
<reference evidence="3 4" key="1">
    <citation type="submission" date="2016-05" db="EMBL/GenBank/DDBJ databases">
        <title>Draft genome of Corynebacterium afermentans subsp. afermentans LCDC 88199T.</title>
        <authorList>
            <person name="Bernier A.-M."/>
            <person name="Bernard K."/>
        </authorList>
    </citation>
    <scope>NUCLEOTIDE SEQUENCE [LARGE SCALE GENOMIC DNA]</scope>
    <source>
        <strain evidence="4">NML01-0328</strain>
        <strain evidence="3">NML04-0072</strain>
    </source>
</reference>
<dbReference type="EMBL" id="LXSF01000001">
    <property type="protein sequence ID" value="OAM18193.1"/>
    <property type="molecule type" value="Genomic_DNA"/>
</dbReference>
<dbReference type="OrthoDB" id="8612000at2"/>
<accession>A0A1A9RJN8</accession>
<evidence type="ECO:0000313" key="3">
    <source>
        <dbReference type="Proteomes" id="UP000077589"/>
    </source>
</evidence>
<sequence length="64" mass="7548">MPKKTTNYVVTIADAINSNQNRQVVLQLPREEVRYLNQAEFKKFVADKCQVSAFKIHSIERFYK</sequence>
<evidence type="ECO:0000313" key="4">
    <source>
        <dbReference type="Proteomes" id="UP000078003"/>
    </source>
</evidence>
<organism evidence="2 3">
    <name type="scientific">Eikenella corrodens</name>
    <dbReference type="NCBI Taxonomy" id="539"/>
    <lineage>
        <taxon>Bacteria</taxon>
        <taxon>Pseudomonadati</taxon>
        <taxon>Pseudomonadota</taxon>
        <taxon>Betaproteobacteria</taxon>
        <taxon>Neisseriales</taxon>
        <taxon>Neisseriaceae</taxon>
        <taxon>Eikenella</taxon>
    </lineage>
</organism>
<evidence type="ECO:0000313" key="2">
    <source>
        <dbReference type="EMBL" id="OAM18790.1"/>
    </source>
</evidence>
<dbReference type="RefSeq" id="WP_023887177.1">
    <property type="nucleotide sequence ID" value="NZ_CAJPRZ010000015.1"/>
</dbReference>
<name>A0A1A9RJN8_EIKCO</name>
<reference evidence="2" key="2">
    <citation type="submission" date="2016-05" db="EMBL/GenBank/DDBJ databases">
        <authorList>
            <person name="Lavstsen T."/>
            <person name="Jespersen J.S."/>
        </authorList>
    </citation>
    <scope>NUCLEOTIDE SEQUENCE</scope>
    <source>
        <strain evidence="1">NML01-0328</strain>
        <strain evidence="2">NML04-0072</strain>
    </source>
</reference>
<proteinExistence type="predicted"/>
<dbReference type="Proteomes" id="UP000078003">
    <property type="component" value="Unassembled WGS sequence"/>
</dbReference>
<protein>
    <submittedName>
        <fullName evidence="2">Uncharacterized protein</fullName>
    </submittedName>
</protein>